<gene>
    <name evidence="1" type="ORF">BROSI_A0012</name>
</gene>
<organism evidence="1 2">
    <name type="scientific">Candidatus Brocadia sinica JPN1</name>
    <dbReference type="NCBI Taxonomy" id="1197129"/>
    <lineage>
        <taxon>Bacteria</taxon>
        <taxon>Pseudomonadati</taxon>
        <taxon>Planctomycetota</taxon>
        <taxon>Candidatus Brocadiia</taxon>
        <taxon>Candidatus Brocadiales</taxon>
        <taxon>Candidatus Brocadiaceae</taxon>
        <taxon>Candidatus Brocadia</taxon>
    </lineage>
</organism>
<proteinExistence type="predicted"/>
<dbReference type="RefSeq" id="WP_157842278.1">
    <property type="nucleotide sequence ID" value="NZ_BAFN01000001.1"/>
</dbReference>
<dbReference type="Proteomes" id="UP000032309">
    <property type="component" value="Unassembled WGS sequence"/>
</dbReference>
<keyword evidence="2" id="KW-1185">Reference proteome</keyword>
<sequence length="733" mass="81226">MKITNSFLAFVFLVFTQGFFLAGTGFVSMVSADDGWKNFYGIAWTGTSSEHAKYAKQMGYDSIAIQTNTTYKGKQDYANLKFYFIDLKNWAFDLFGYERFIDTTKTYSQAEKDFYKQHMVWKSYDTFPYNLASGWFQGTSTKFSAMWDFQQQAVIDMVVEKIMTMFHDYEDASLPFTFAGYMEDEPSLNGIFYRWVKNRNSVTSLSYWTGIESGLKHDAIVHKYATYQEGKAAFFKKLRERMLQDFPDAKWIGEPYSMYWGWVNVIKDCADKDVLTPDMLVQEGSNTEFVDDDRIFNSGVTITKDMVGVTQPNNVNEYENRLYAAKAGINGAWYNWFGRFGGTGNMPNFKSITEVYPRLKLIRCLPNWDNLNNVPLTDRSWDGSVYRSTKSYASSDVMYSRQPKTGKLFAVFNTTNGVVKLNAGEAVTGVQRADSYFIESGDGSADVDILGDEIRLKSGVGIDVDATNGQVKGRGYIFTLSTSTGIAPNVTTGSATDVTSNSVTLGGTVNANGLSTTAWFEYGTTSGTYGSKSSAQGVSGSSNTAINMGVNGLSAAKTYYYRLVAKNSAGIKYGGERSFTTNPTTTNLAPNPGFETDPMVNYFTDGNGAFTWTADAAYTGSRSLKIVSSQSTGTFARWMSKTTEIGAFAGAYYTASVWMKAGSINQYGKLVINFWDSSLKYLGGYKSSGLVSGTSGWTKITVQGTALSNAAYLRVEFRLYGPGTLWIDDVTIK</sequence>
<dbReference type="EMBL" id="BAFN01000001">
    <property type="protein sequence ID" value="GAN31511.1"/>
    <property type="molecule type" value="Genomic_DNA"/>
</dbReference>
<dbReference type="InterPro" id="IPR008979">
    <property type="entry name" value="Galactose-bd-like_sf"/>
</dbReference>
<comment type="caution">
    <text evidence="1">The sequence shown here is derived from an EMBL/GenBank/DDBJ whole genome shotgun (WGS) entry which is preliminary data.</text>
</comment>
<evidence type="ECO:0008006" key="3">
    <source>
        <dbReference type="Google" id="ProtNLM"/>
    </source>
</evidence>
<evidence type="ECO:0000313" key="2">
    <source>
        <dbReference type="Proteomes" id="UP000032309"/>
    </source>
</evidence>
<accession>A0ABQ0JS06</accession>
<protein>
    <recommendedName>
        <fullName evidence="3">Fibronectin type-III domain-containing protein</fullName>
    </recommendedName>
</protein>
<evidence type="ECO:0000313" key="1">
    <source>
        <dbReference type="EMBL" id="GAN31511.1"/>
    </source>
</evidence>
<name>A0ABQ0JS06_9BACT</name>
<reference evidence="2" key="1">
    <citation type="journal article" date="2015" name="Genome Announc.">
        <title>Draft Genome Sequence of an Anaerobic Ammonium-Oxidizing Bacterium, "Candidatus Brocadia sinica".</title>
        <authorList>
            <person name="Oshiki M."/>
            <person name="Shinyako-Hata K."/>
            <person name="Satoh H."/>
            <person name="Okabe S."/>
        </authorList>
    </citation>
    <scope>NUCLEOTIDE SEQUENCE [LARGE SCALE GENOMIC DNA]</scope>
    <source>
        <strain evidence="2">JPN1</strain>
    </source>
</reference>
<dbReference type="Gene3D" id="2.60.120.260">
    <property type="entry name" value="Galactose-binding domain-like"/>
    <property type="match status" value="1"/>
</dbReference>
<dbReference type="SUPFAM" id="SSF49785">
    <property type="entry name" value="Galactose-binding domain-like"/>
    <property type="match status" value="1"/>
</dbReference>